<comment type="caution">
    <text evidence="2">The sequence shown here is derived from an EMBL/GenBank/DDBJ whole genome shotgun (WGS) entry which is preliminary data.</text>
</comment>
<keyword evidence="3" id="KW-1185">Reference proteome</keyword>
<dbReference type="EMBL" id="JBHTIR010001366">
    <property type="protein sequence ID" value="MFD0852458.1"/>
    <property type="molecule type" value="Genomic_DNA"/>
</dbReference>
<dbReference type="InterPro" id="IPR037119">
    <property type="entry name" value="Haem_oxidase_HugZ-like_sf"/>
</dbReference>
<protein>
    <submittedName>
        <fullName evidence="2">DUF2470 domain-containing protein</fullName>
    </submittedName>
</protein>
<evidence type="ECO:0000313" key="3">
    <source>
        <dbReference type="Proteomes" id="UP001597083"/>
    </source>
</evidence>
<proteinExistence type="predicted"/>
<sequence length="123" mass="13598">EVEVEDAWGTATVEAEEYAAARPDPFVALEGGMLAHLDSCHRPELVAMLRRLNGMSGVPEQDGGDEPVVRPLSLDRYGMWLRCRTPRQGESAPVDLRVVFAEPVSDIHGLRDVYRRLFAGAHS</sequence>
<dbReference type="Proteomes" id="UP001597083">
    <property type="component" value="Unassembled WGS sequence"/>
</dbReference>
<dbReference type="SUPFAM" id="SSF50475">
    <property type="entry name" value="FMN-binding split barrel"/>
    <property type="match status" value="1"/>
</dbReference>
<dbReference type="InterPro" id="IPR019595">
    <property type="entry name" value="DUF2470"/>
</dbReference>
<evidence type="ECO:0000259" key="1">
    <source>
        <dbReference type="Pfam" id="PF10615"/>
    </source>
</evidence>
<reference evidence="3" key="1">
    <citation type="journal article" date="2019" name="Int. J. Syst. Evol. Microbiol.">
        <title>The Global Catalogue of Microorganisms (GCM) 10K type strain sequencing project: providing services to taxonomists for standard genome sequencing and annotation.</title>
        <authorList>
            <consortium name="The Broad Institute Genomics Platform"/>
            <consortium name="The Broad Institute Genome Sequencing Center for Infectious Disease"/>
            <person name="Wu L."/>
            <person name="Ma J."/>
        </authorList>
    </citation>
    <scope>NUCLEOTIDE SEQUENCE [LARGE SCALE GENOMIC DNA]</scope>
    <source>
        <strain evidence="3">JCM 31696</strain>
    </source>
</reference>
<organism evidence="2 3">
    <name type="scientific">Actinomadura adrarensis</name>
    <dbReference type="NCBI Taxonomy" id="1819600"/>
    <lineage>
        <taxon>Bacteria</taxon>
        <taxon>Bacillati</taxon>
        <taxon>Actinomycetota</taxon>
        <taxon>Actinomycetes</taxon>
        <taxon>Streptosporangiales</taxon>
        <taxon>Thermomonosporaceae</taxon>
        <taxon>Actinomadura</taxon>
    </lineage>
</organism>
<accession>A0ABW3CDV2</accession>
<name>A0ABW3CDV2_9ACTN</name>
<dbReference type="Gene3D" id="3.20.180.10">
    <property type="entry name" value="PNP-oxidase-like"/>
    <property type="match status" value="1"/>
</dbReference>
<evidence type="ECO:0000313" key="2">
    <source>
        <dbReference type="EMBL" id="MFD0852458.1"/>
    </source>
</evidence>
<dbReference type="Pfam" id="PF10615">
    <property type="entry name" value="DUF2470"/>
    <property type="match status" value="1"/>
</dbReference>
<feature type="non-terminal residue" evidence="2">
    <location>
        <position position="1"/>
    </location>
</feature>
<feature type="domain" description="DUF2470" evidence="1">
    <location>
        <begin position="32"/>
        <end position="112"/>
    </location>
</feature>
<gene>
    <name evidence="2" type="ORF">ACFQ07_09505</name>
</gene>